<protein>
    <recommendedName>
        <fullName evidence="4">Phospholipid/glycerol acyltransferase domain-containing protein</fullName>
    </recommendedName>
</protein>
<proteinExistence type="predicted"/>
<evidence type="ECO:0000313" key="5">
    <source>
        <dbReference type="EMBL" id="VBB18951.1"/>
    </source>
</evidence>
<keyword evidence="3" id="KW-0472">Membrane</keyword>
<dbReference type="PANTHER" id="PTHR10434:SF11">
    <property type="entry name" value="1-ACYL-SN-GLYCEROL-3-PHOSPHATE ACYLTRANSFERASE"/>
    <property type="match status" value="1"/>
</dbReference>
<evidence type="ECO:0000256" key="2">
    <source>
        <dbReference type="ARBA" id="ARBA00023315"/>
    </source>
</evidence>
<keyword evidence="3" id="KW-1133">Transmembrane helix</keyword>
<dbReference type="PANTHER" id="PTHR10434">
    <property type="entry name" value="1-ACYL-SN-GLYCEROL-3-PHOSPHATE ACYLTRANSFERASE"/>
    <property type="match status" value="1"/>
</dbReference>
<organism evidence="5 6">
    <name type="scientific">Yasminevirus sp. GU-2018</name>
    <dbReference type="NCBI Taxonomy" id="2420051"/>
    <lineage>
        <taxon>Viruses</taxon>
        <taxon>Varidnaviria</taxon>
        <taxon>Bamfordvirae</taxon>
        <taxon>Nucleocytoviricota</taxon>
        <taxon>Megaviricetes</taxon>
        <taxon>Imitervirales</taxon>
        <taxon>Mimiviridae</taxon>
        <taxon>Klosneuvirinae</taxon>
        <taxon>Yasminevirus</taxon>
        <taxon>Yasminevirus saudimassiliense</taxon>
    </lineage>
</organism>
<name>A0A5K0UB69_9VIRU</name>
<dbReference type="Pfam" id="PF01553">
    <property type="entry name" value="Acyltransferase"/>
    <property type="match status" value="1"/>
</dbReference>
<evidence type="ECO:0000256" key="3">
    <source>
        <dbReference type="SAM" id="Phobius"/>
    </source>
</evidence>
<dbReference type="InterPro" id="IPR002123">
    <property type="entry name" value="Plipid/glycerol_acylTrfase"/>
</dbReference>
<keyword evidence="3" id="KW-0812">Transmembrane</keyword>
<gene>
    <name evidence="5" type="ORF">YASMINEVIRUS_1483</name>
</gene>
<feature type="transmembrane region" description="Helical" evidence="3">
    <location>
        <begin position="105"/>
        <end position="124"/>
    </location>
</feature>
<evidence type="ECO:0000259" key="4">
    <source>
        <dbReference type="SMART" id="SM00563"/>
    </source>
</evidence>
<keyword evidence="2" id="KW-0012">Acyltransferase</keyword>
<evidence type="ECO:0000313" key="6">
    <source>
        <dbReference type="Proteomes" id="UP000594342"/>
    </source>
</evidence>
<dbReference type="SMART" id="SM00563">
    <property type="entry name" value="PlsC"/>
    <property type="match status" value="1"/>
</dbReference>
<accession>A0A5K0UB69</accession>
<keyword evidence="1" id="KW-0808">Transferase</keyword>
<dbReference type="Proteomes" id="UP000594342">
    <property type="component" value="Unassembled WGS sequence"/>
</dbReference>
<feature type="domain" description="Phospholipid/glycerol acyltransferase" evidence="4">
    <location>
        <begin position="75"/>
        <end position="195"/>
    </location>
</feature>
<dbReference type="GO" id="GO:0006654">
    <property type="term" value="P:phosphatidic acid biosynthetic process"/>
    <property type="evidence" value="ECO:0007669"/>
    <property type="project" value="TreeGrafter"/>
</dbReference>
<dbReference type="CDD" id="cd07989">
    <property type="entry name" value="LPLAT_AGPAT-like"/>
    <property type="match status" value="1"/>
</dbReference>
<sequence>MNIGYFFLLFCMLFLFQLPTTLVLIAIYPLKFLTKSRYPVDFAHYVFKTCVGAINSIFFKVDYEYTAQINPEERYVYMPNHQSWVDGVLVKGLTCNRVLVVVTKYAKYIGVFGFNLIMLGFPFVDKNKTKQKGETGLTGTYTDYLKEHTDTTLIIFPEGHRHFTRDFKIEDIKSGGFVIAKNTGQKIIPAYHNLIDGFNDKKMEYDPTKKIFCIVGTPIDTTDKSIEDIKLDYYNEMIKLKQILDSKVDHS</sequence>
<dbReference type="SUPFAM" id="SSF69593">
    <property type="entry name" value="Glycerol-3-phosphate (1)-acyltransferase"/>
    <property type="match status" value="1"/>
</dbReference>
<evidence type="ECO:0000256" key="1">
    <source>
        <dbReference type="ARBA" id="ARBA00022679"/>
    </source>
</evidence>
<dbReference type="GO" id="GO:0003841">
    <property type="term" value="F:1-acylglycerol-3-phosphate O-acyltransferase activity"/>
    <property type="evidence" value="ECO:0007669"/>
    <property type="project" value="TreeGrafter"/>
</dbReference>
<keyword evidence="6" id="KW-1185">Reference proteome</keyword>
<comment type="caution">
    <text evidence="5">The sequence shown here is derived from an EMBL/GenBank/DDBJ whole genome shotgun (WGS) entry which is preliminary data.</text>
</comment>
<reference evidence="5 6" key="1">
    <citation type="submission" date="2018-10" db="EMBL/GenBank/DDBJ databases">
        <authorList>
            <consortium name="IHU Genomes"/>
        </authorList>
    </citation>
    <scope>NUCLEOTIDE SEQUENCE [LARGE SCALE GENOMIC DNA]</scope>
    <source>
        <strain evidence="5 6">A1</strain>
    </source>
</reference>
<feature type="transmembrane region" description="Helical" evidence="3">
    <location>
        <begin position="42"/>
        <end position="61"/>
    </location>
</feature>
<dbReference type="EMBL" id="UPSH01000001">
    <property type="protein sequence ID" value="VBB18951.1"/>
    <property type="molecule type" value="Genomic_DNA"/>
</dbReference>
<feature type="transmembrane region" description="Helical" evidence="3">
    <location>
        <begin position="6"/>
        <end position="30"/>
    </location>
</feature>